<protein>
    <submittedName>
        <fullName evidence="1">Uncharacterized protein</fullName>
    </submittedName>
</protein>
<name>A0ABQ5HBY1_9ASTR</name>
<dbReference type="EMBL" id="BQNB010019445">
    <property type="protein sequence ID" value="GJT85381.1"/>
    <property type="molecule type" value="Genomic_DNA"/>
</dbReference>
<gene>
    <name evidence="1" type="ORF">Tco_1067098</name>
</gene>
<dbReference type="Proteomes" id="UP001151760">
    <property type="component" value="Unassembled WGS sequence"/>
</dbReference>
<sequence length="108" mass="11943">MSGPKLLGGTIGVFTDEPFMSYFFSRSDEVFSTWMTFGGNTRDLGSFGEETDKITDLHQIHEEILFIECGDGIAGIKRRRRDLSSDGVKDLATASGRGRLKEDLESST</sequence>
<keyword evidence="2" id="KW-1185">Reference proteome</keyword>
<evidence type="ECO:0000313" key="2">
    <source>
        <dbReference type="Proteomes" id="UP001151760"/>
    </source>
</evidence>
<reference evidence="1" key="1">
    <citation type="journal article" date="2022" name="Int. J. Mol. Sci.">
        <title>Draft Genome of Tanacetum Coccineum: Genomic Comparison of Closely Related Tanacetum-Family Plants.</title>
        <authorList>
            <person name="Yamashiro T."/>
            <person name="Shiraishi A."/>
            <person name="Nakayama K."/>
            <person name="Satake H."/>
        </authorList>
    </citation>
    <scope>NUCLEOTIDE SEQUENCE</scope>
</reference>
<evidence type="ECO:0000313" key="1">
    <source>
        <dbReference type="EMBL" id="GJT85381.1"/>
    </source>
</evidence>
<organism evidence="1 2">
    <name type="scientific">Tanacetum coccineum</name>
    <dbReference type="NCBI Taxonomy" id="301880"/>
    <lineage>
        <taxon>Eukaryota</taxon>
        <taxon>Viridiplantae</taxon>
        <taxon>Streptophyta</taxon>
        <taxon>Embryophyta</taxon>
        <taxon>Tracheophyta</taxon>
        <taxon>Spermatophyta</taxon>
        <taxon>Magnoliopsida</taxon>
        <taxon>eudicotyledons</taxon>
        <taxon>Gunneridae</taxon>
        <taxon>Pentapetalae</taxon>
        <taxon>asterids</taxon>
        <taxon>campanulids</taxon>
        <taxon>Asterales</taxon>
        <taxon>Asteraceae</taxon>
        <taxon>Asteroideae</taxon>
        <taxon>Anthemideae</taxon>
        <taxon>Anthemidinae</taxon>
        <taxon>Tanacetum</taxon>
    </lineage>
</organism>
<comment type="caution">
    <text evidence="1">The sequence shown here is derived from an EMBL/GenBank/DDBJ whole genome shotgun (WGS) entry which is preliminary data.</text>
</comment>
<accession>A0ABQ5HBY1</accession>
<proteinExistence type="predicted"/>
<reference evidence="1" key="2">
    <citation type="submission" date="2022-01" db="EMBL/GenBank/DDBJ databases">
        <authorList>
            <person name="Yamashiro T."/>
            <person name="Shiraishi A."/>
            <person name="Satake H."/>
            <person name="Nakayama K."/>
        </authorList>
    </citation>
    <scope>NUCLEOTIDE SEQUENCE</scope>
</reference>